<dbReference type="SUPFAM" id="SSF47895">
    <property type="entry name" value="Transducin (alpha subunit), insertion domain"/>
    <property type="match status" value="1"/>
</dbReference>
<evidence type="ECO:0000256" key="8">
    <source>
        <dbReference type="SAM" id="MobiDB-lite"/>
    </source>
</evidence>
<reference evidence="10 11" key="1">
    <citation type="submission" date="2016-07" db="EMBL/GenBank/DDBJ databases">
        <title>Pervasive Adenine N6-methylation of Active Genes in Fungi.</title>
        <authorList>
            <consortium name="DOE Joint Genome Institute"/>
            <person name="Mondo S.J."/>
            <person name="Dannebaum R.O."/>
            <person name="Kuo R.C."/>
            <person name="Labutti K."/>
            <person name="Haridas S."/>
            <person name="Kuo A."/>
            <person name="Salamov A."/>
            <person name="Ahrendt S.R."/>
            <person name="Lipzen A."/>
            <person name="Sullivan W."/>
            <person name="Andreopoulos W.B."/>
            <person name="Clum A."/>
            <person name="Lindquist E."/>
            <person name="Daum C."/>
            <person name="Ramamoorthy G.K."/>
            <person name="Gryganskyi A."/>
            <person name="Culley D."/>
            <person name="Magnuson J.K."/>
            <person name="James T.Y."/>
            <person name="O'Malley M.A."/>
            <person name="Stajich J.E."/>
            <person name="Spatafora J.W."/>
            <person name="Visel A."/>
            <person name="Grigoriev I.V."/>
        </authorList>
    </citation>
    <scope>NUCLEOTIDE SEQUENCE [LARGE SCALE GENOMIC DNA]</scope>
    <source>
        <strain evidence="10 11">62-1032</strain>
    </source>
</reference>
<evidence type="ECO:0000256" key="1">
    <source>
        <dbReference type="ARBA" id="ARBA00022618"/>
    </source>
</evidence>
<feature type="compositionally biased region" description="Low complexity" evidence="8">
    <location>
        <begin position="861"/>
        <end position="877"/>
    </location>
</feature>
<dbReference type="Gene3D" id="1.10.400.10">
    <property type="entry name" value="GI Alpha 1, domain 2-like"/>
    <property type="match status" value="1"/>
</dbReference>
<feature type="binding site" evidence="6">
    <location>
        <begin position="2029"/>
        <end position="2035"/>
    </location>
    <ligand>
        <name>GTP</name>
        <dbReference type="ChEBI" id="CHEBI:37565"/>
    </ligand>
</feature>
<feature type="compositionally biased region" description="Low complexity" evidence="8">
    <location>
        <begin position="583"/>
        <end position="596"/>
    </location>
</feature>
<dbReference type="GO" id="GO:0046872">
    <property type="term" value="F:metal ion binding"/>
    <property type="evidence" value="ECO:0007669"/>
    <property type="project" value="UniProtKB-KW"/>
</dbReference>
<feature type="compositionally biased region" description="Low complexity" evidence="8">
    <location>
        <begin position="755"/>
        <end position="765"/>
    </location>
</feature>
<dbReference type="InterPro" id="IPR006674">
    <property type="entry name" value="HD_domain"/>
</dbReference>
<feature type="compositionally biased region" description="Polar residues" evidence="8">
    <location>
        <begin position="291"/>
        <end position="305"/>
    </location>
</feature>
<dbReference type="PROSITE" id="PS51882">
    <property type="entry name" value="G_ALPHA"/>
    <property type="match status" value="1"/>
</dbReference>
<evidence type="ECO:0000256" key="3">
    <source>
        <dbReference type="ARBA" id="ARBA00023134"/>
    </source>
</evidence>
<evidence type="ECO:0000256" key="6">
    <source>
        <dbReference type="PIRSR" id="PIRSR601019-1"/>
    </source>
</evidence>
<feature type="region of interest" description="Disordered" evidence="8">
    <location>
        <begin position="1795"/>
        <end position="1818"/>
    </location>
</feature>
<feature type="region of interest" description="Disordered" evidence="8">
    <location>
        <begin position="1155"/>
        <end position="1236"/>
    </location>
</feature>
<feature type="region of interest" description="Disordered" evidence="8">
    <location>
        <begin position="1060"/>
        <end position="1093"/>
    </location>
</feature>
<feature type="compositionally biased region" description="Acidic residues" evidence="8">
    <location>
        <begin position="726"/>
        <end position="742"/>
    </location>
</feature>
<dbReference type="EMBL" id="MCGR01000016">
    <property type="protein sequence ID" value="ORY85325.1"/>
    <property type="molecule type" value="Genomic_DNA"/>
</dbReference>
<dbReference type="Proteomes" id="UP000193467">
    <property type="component" value="Unassembled WGS sequence"/>
</dbReference>
<feature type="compositionally biased region" description="Low complexity" evidence="8">
    <location>
        <begin position="388"/>
        <end position="400"/>
    </location>
</feature>
<evidence type="ECO:0000256" key="4">
    <source>
        <dbReference type="ARBA" id="ARBA00023224"/>
    </source>
</evidence>
<dbReference type="InterPro" id="IPR027417">
    <property type="entry name" value="P-loop_NTPase"/>
</dbReference>
<feature type="region of interest" description="Disordered" evidence="8">
    <location>
        <begin position="162"/>
        <end position="204"/>
    </location>
</feature>
<dbReference type="SUPFAM" id="SSF109604">
    <property type="entry name" value="HD-domain/PDEase-like"/>
    <property type="match status" value="1"/>
</dbReference>
<keyword evidence="2 6" id="KW-0547">Nucleotide-binding</keyword>
<dbReference type="PANTHER" id="PTHR36100:SF1">
    <property type="entry name" value="BUD SITE SELECTION PROTEIN 4"/>
    <property type="match status" value="1"/>
</dbReference>
<dbReference type="InterPro" id="IPR052007">
    <property type="entry name" value="Bud4"/>
</dbReference>
<feature type="compositionally biased region" description="Polar residues" evidence="8">
    <location>
        <begin position="948"/>
        <end position="957"/>
    </location>
</feature>
<feature type="compositionally biased region" description="Polar residues" evidence="8">
    <location>
        <begin position="413"/>
        <end position="424"/>
    </location>
</feature>
<dbReference type="InterPro" id="IPR011025">
    <property type="entry name" value="GproteinA_insert"/>
</dbReference>
<dbReference type="PRINTS" id="PR00318">
    <property type="entry name" value="GPROTEINA"/>
</dbReference>
<keyword evidence="4" id="KW-0807">Transducer</keyword>
<feature type="compositionally biased region" description="Basic and acidic residues" evidence="8">
    <location>
        <begin position="443"/>
        <end position="455"/>
    </location>
</feature>
<dbReference type="SMART" id="SM00233">
    <property type="entry name" value="PH"/>
    <property type="match status" value="1"/>
</dbReference>
<feature type="compositionally biased region" description="Basic and acidic residues" evidence="8">
    <location>
        <begin position="1155"/>
        <end position="1167"/>
    </location>
</feature>
<keyword evidence="7" id="KW-0479">Metal-binding</keyword>
<dbReference type="GO" id="GO:0031683">
    <property type="term" value="F:G-protein beta/gamma-subunit complex binding"/>
    <property type="evidence" value="ECO:0007669"/>
    <property type="project" value="InterPro"/>
</dbReference>
<gene>
    <name evidence="10" type="ORF">BCR35DRAFT_324674</name>
</gene>
<feature type="region of interest" description="Disordered" evidence="8">
    <location>
        <begin position="1868"/>
        <end position="1908"/>
    </location>
</feature>
<feature type="compositionally biased region" description="Polar residues" evidence="8">
    <location>
        <begin position="313"/>
        <end position="352"/>
    </location>
</feature>
<evidence type="ECO:0000256" key="5">
    <source>
        <dbReference type="ARBA" id="ARBA00023306"/>
    </source>
</evidence>
<evidence type="ECO:0000313" key="11">
    <source>
        <dbReference type="Proteomes" id="UP000193467"/>
    </source>
</evidence>
<dbReference type="SUPFAM" id="SSF52540">
    <property type="entry name" value="P-loop containing nucleoside triphosphate hydrolases"/>
    <property type="match status" value="1"/>
</dbReference>
<dbReference type="GO" id="GO:0003924">
    <property type="term" value="F:GTPase activity"/>
    <property type="evidence" value="ECO:0007669"/>
    <property type="project" value="InterPro"/>
</dbReference>
<feature type="compositionally biased region" description="Low complexity" evidence="8">
    <location>
        <begin position="1799"/>
        <end position="1811"/>
    </location>
</feature>
<feature type="region of interest" description="Disordered" evidence="8">
    <location>
        <begin position="1413"/>
        <end position="1453"/>
    </location>
</feature>
<comment type="caution">
    <text evidence="10">The sequence shown here is derived from an EMBL/GenBank/DDBJ whole genome shotgun (WGS) entry which is preliminary data.</text>
</comment>
<feature type="compositionally biased region" description="Polar residues" evidence="8">
    <location>
        <begin position="799"/>
        <end position="813"/>
    </location>
</feature>
<feature type="compositionally biased region" description="Basic and acidic residues" evidence="8">
    <location>
        <begin position="1695"/>
        <end position="1728"/>
    </location>
</feature>
<accession>A0A1Y2FRI6</accession>
<dbReference type="OrthoDB" id="2123378at2759"/>
<dbReference type="Gene3D" id="1.10.3210.10">
    <property type="entry name" value="Hypothetical protein af1432"/>
    <property type="match status" value="1"/>
</dbReference>
<dbReference type="Pfam" id="PF00503">
    <property type="entry name" value="G-alpha"/>
    <property type="match status" value="1"/>
</dbReference>
<feature type="compositionally biased region" description="Polar residues" evidence="8">
    <location>
        <begin position="1227"/>
        <end position="1236"/>
    </location>
</feature>
<feature type="compositionally biased region" description="Polar residues" evidence="8">
    <location>
        <begin position="184"/>
        <end position="203"/>
    </location>
</feature>
<keyword evidence="3 6" id="KW-0342">GTP-binding</keyword>
<evidence type="ECO:0000256" key="7">
    <source>
        <dbReference type="PIRSR" id="PIRSR601019-2"/>
    </source>
</evidence>
<feature type="region of interest" description="Disordered" evidence="8">
    <location>
        <begin position="848"/>
        <end position="1013"/>
    </location>
</feature>
<feature type="region of interest" description="Disordered" evidence="8">
    <location>
        <begin position="274"/>
        <end position="461"/>
    </location>
</feature>
<sequence length="2211" mass="237361">MTSSLPSFASPDEQGMLGFFHTLERLKTNKRTGWVNQNIRQPESIADHMYRMAMMALVIPESAGPRLDISKCVMMSLVHDIAEADVGDITPEHASGVTKEQKLQLEAAAMDRILSLLGHPSIASLRVKSLWEEYESRETPEAKFVKDLDLFELAVQGVEYENSWSNDAPPGPRAAGEETRESNKQTNAQRRQLPLNSSNSPSRVAQLGTELQLNLLDYISKPPSTTPSPFNQLEPSSSSNSNGSGSANMASPAADLSNRASMPALASSPLVAGAEGGAQAIGVRRRESRSFKTMSTGSLVSNSPFTKRLGGVTSPTSPQAPSTGLYSASRIPTANSNSSRSPAVQRRTSGSRKVSGEEEGPVKENFIPRKLSSEFNQQQDEAKPLPTPRSRSTSPSVPFRPVRHHTSSSSSSGIPTASNSTASALGSAGAPFKPSRPTFLTRQSREELVEGEPRRSSSSYAAVRKNGLVSSSPFVTKSTSPSSIPAPLPVSATATLDSSPDLVQALYEIAPLSHESAPFSWSYNDQQDDLPQQQPLRHKDSTSAIALGARPGGGPGPSSAGERRIAGSSVPPPNTPPHQRTASYSGSPSPSSALSPQRRGMKGPRAPTPVEQYGGRMMGDETETEAEDLGRTLRRQPSGKTVTWAATEEVLEFEVDDRRASGVSTASTLSEDSGRYYGGGGGGDESYEEEHSGFEEGGSVEVHDVDVESTDDEESVVSGASTVEDMIGEIDDFMEESFDDIDVFSPSQIDPEGFQQSPQPQRHQQFVVEEEEPEPTTPTTPTDATTSSTAGYREYQTLPGPSSAFSTSSNSQVSTGTSDDADDATSLSSYDDDEAEALKYAREQILIRSQASSSPNLASIPTMRSPLPSPPTTSTATLGAPFSLAPPVAQATADSSNRDSTFSLPDIPGTSPFMGFEDDGAAGSVVTLDMERQRVPATQPLSPRAPPAQSTPSSSRITDPRASFVSTGADSPILSAFGRASPPPLHSPRAQPQQQQQLVNPSSPDAAQLSRQASIVNSDVSSYVPSDVGSWFGSMSSGGGAGSLLIGRDRLQRKMKEHEAILGSGVSSPALEPGRFPTEASSSTATTAGAQEHDAVEILQARPAPKARSATLSSNMLPTITGQAGARELEVGAPLTSELAHGMQSPLERLHRGLEGRKEGEEWRRGDSLLGVGAKGEESDEEQGQMQRSESAMAVREKAILERKRSKNGGKGGRRRSSSTSDAPLAETTSAPMSTLSAMPEFGFENRLNDALPGTSAGFGDNVQSSLDDIFNSRNRTYRVHERKAVVYAADVSAGVKSAGDVDPGRAWRKKRPSNMHEVNRSLSVMSISSTSSSKKSRALTGQLFVQLREASIEGMPFPRERTSVTFSLDNGRQRVEAGIRVLDSKVVIRNEFDLVCSEGLAFTIDLHVPPKPAPPPPMLTPAPPASPTKKSGFRSVFSSPKKKVATPPVRAAAPQPLPDPFYDFVDRDGKIASAHFVFAEEASKCKLRKHRFNVPFTNVAARKACKGAMSIDMLYVPATPSIPRDSLPKSMDEALAGMEAAERASKIIHEGVLTQLGGDCSIWRRRNCKLRGNRLVPYNEVTKMSHVEIDLSLVTSVDDLNAPSPASTPGSRATTYDADAELGAMDHSFRLVFKDASSIDFFADAAETKEQWLEILRKEVAIATVNTKAPPSWALTMRKLVAAGHPLAAWGASREGESAAERATREAEEKRVSDQIDRRLADEEKEKRKLARAGNQLEVLIVGATGAGKSTFVKQLRLTYDSKGLDAEREATRLVIILSICSTVRTLISLLEDDAADPSSSPSSSRPLSPNGQPRSAEEAIAVRRLRLAPLLGLEAPIREMLGAVSSGPSANSFAQQAVLPVEGQLEYRDGEGSGPHSASPELRRRDQVRSRVGSPAGSEHDEPMLPQGFRERLGHLAFGNGKESRRAKAQQGSNASVRNSIIDSSLNWTEDGKFNAHSEDPIHLVSALRTEIESLWTEAVNQGLVAGEGPLQGKLGGWEPSDSSRYFLDSLPRIASPTWLPSDADVLNVRVRTCGIETHFLQVTPTQSYRISDPAGARGIKHAWAPYFDGAAALIFVFDASAFNVCSPSDPTANRFADALDLFEDVATNSILKNVVIIAFLNKVDILRKKIKSGLYPLERYLPTYQGGTRSQEVLSHMQALVENRHPKERKRPLYIFATQANDTKSIQMVVAAVNDILMRSTLAASGLL</sequence>
<dbReference type="Gene3D" id="2.30.29.30">
    <property type="entry name" value="Pleckstrin-homology domain (PH domain)/Phosphotyrosine-binding domain (PTB)"/>
    <property type="match status" value="1"/>
</dbReference>
<dbReference type="FunFam" id="3.40.50.300:FF:000720">
    <property type="entry name" value="Guanine nucleotide-binding protein G(k) subunit alpha"/>
    <property type="match status" value="1"/>
</dbReference>
<feature type="binding site" evidence="6">
    <location>
        <begin position="2004"/>
        <end position="2005"/>
    </location>
    <ligand>
        <name>GTP</name>
        <dbReference type="ChEBI" id="CHEBI:37565"/>
    </ligand>
</feature>
<feature type="compositionally biased region" description="Low complexity" evidence="8">
    <location>
        <begin position="814"/>
        <end position="829"/>
    </location>
</feature>
<feature type="region of interest" description="Disordered" evidence="8">
    <location>
        <begin position="544"/>
        <end position="641"/>
    </location>
</feature>
<feature type="binding site" evidence="6">
    <location>
        <position position="2183"/>
    </location>
    <ligand>
        <name>GTP</name>
        <dbReference type="ChEBI" id="CHEBI:37565"/>
    </ligand>
</feature>
<dbReference type="PROSITE" id="PS50003">
    <property type="entry name" value="PH_DOMAIN"/>
    <property type="match status" value="1"/>
</dbReference>
<dbReference type="SUPFAM" id="SSF50729">
    <property type="entry name" value="PH domain-like"/>
    <property type="match status" value="1"/>
</dbReference>
<evidence type="ECO:0000313" key="10">
    <source>
        <dbReference type="EMBL" id="ORY85325.1"/>
    </source>
</evidence>
<dbReference type="InterPro" id="IPR011993">
    <property type="entry name" value="PH-like_dom_sf"/>
</dbReference>
<evidence type="ECO:0000256" key="2">
    <source>
        <dbReference type="ARBA" id="ARBA00022741"/>
    </source>
</evidence>
<dbReference type="SMART" id="SM00471">
    <property type="entry name" value="HDc"/>
    <property type="match status" value="1"/>
</dbReference>
<feature type="compositionally biased region" description="Basic residues" evidence="8">
    <location>
        <begin position="1204"/>
        <end position="1217"/>
    </location>
</feature>
<keyword evidence="5" id="KW-0131">Cell cycle</keyword>
<dbReference type="PANTHER" id="PTHR36100">
    <property type="entry name" value="BUD SITE SELECTION PROTEIN 4"/>
    <property type="match status" value="1"/>
</dbReference>
<feature type="binding site" evidence="7">
    <location>
        <position position="2035"/>
    </location>
    <ligand>
        <name>Mg(2+)</name>
        <dbReference type="ChEBI" id="CHEBI:18420"/>
    </ligand>
</feature>
<dbReference type="InParanoid" id="A0A1Y2FRI6"/>
<feature type="binding site" evidence="6">
    <location>
        <begin position="2124"/>
        <end position="2127"/>
    </location>
    <ligand>
        <name>GTP</name>
        <dbReference type="ChEBI" id="CHEBI:37565"/>
    </ligand>
</feature>
<feature type="compositionally biased region" description="Pro residues" evidence="8">
    <location>
        <begin position="1413"/>
        <end position="1427"/>
    </location>
</feature>
<keyword evidence="11" id="KW-1185">Reference proteome</keyword>
<proteinExistence type="predicted"/>
<dbReference type="GO" id="GO:0005525">
    <property type="term" value="F:GTP binding"/>
    <property type="evidence" value="ECO:0007669"/>
    <property type="project" value="UniProtKB-KW"/>
</dbReference>
<feature type="compositionally biased region" description="Polar residues" evidence="8">
    <location>
        <begin position="848"/>
        <end position="859"/>
    </location>
</feature>
<protein>
    <submittedName>
        <fullName evidence="10">G-protein alpha subunit-domain-containing protein</fullName>
    </submittedName>
</protein>
<feature type="domain" description="PH" evidence="9">
    <location>
        <begin position="1547"/>
        <end position="1662"/>
    </location>
</feature>
<dbReference type="InterPro" id="IPR003607">
    <property type="entry name" value="HD/PDEase_dom"/>
</dbReference>
<evidence type="ECO:0000259" key="9">
    <source>
        <dbReference type="PROSITE" id="PS50003"/>
    </source>
</evidence>
<name>A0A1Y2FRI6_9BASI</name>
<feature type="region of interest" description="Disordered" evidence="8">
    <location>
        <begin position="1693"/>
        <end position="1728"/>
    </location>
</feature>
<feature type="compositionally biased region" description="Low complexity" evidence="8">
    <location>
        <begin position="235"/>
        <end position="254"/>
    </location>
</feature>
<feature type="compositionally biased region" description="Polar residues" evidence="8">
    <location>
        <begin position="892"/>
        <end position="903"/>
    </location>
</feature>
<dbReference type="InterPro" id="IPR001849">
    <property type="entry name" value="PH_domain"/>
</dbReference>
<dbReference type="GO" id="GO:0007186">
    <property type="term" value="P:G protein-coupled receptor signaling pathway"/>
    <property type="evidence" value="ECO:0007669"/>
    <property type="project" value="InterPro"/>
</dbReference>
<feature type="region of interest" description="Disordered" evidence="8">
    <location>
        <begin position="219"/>
        <end position="255"/>
    </location>
</feature>
<dbReference type="Pfam" id="PF13023">
    <property type="entry name" value="HD_3"/>
    <property type="match status" value="1"/>
</dbReference>
<keyword evidence="7" id="KW-0460">Magnesium</keyword>
<organism evidence="10 11">
    <name type="scientific">Leucosporidium creatinivorum</name>
    <dbReference type="NCBI Taxonomy" id="106004"/>
    <lineage>
        <taxon>Eukaryota</taxon>
        <taxon>Fungi</taxon>
        <taxon>Dikarya</taxon>
        <taxon>Basidiomycota</taxon>
        <taxon>Pucciniomycotina</taxon>
        <taxon>Microbotryomycetes</taxon>
        <taxon>Leucosporidiales</taxon>
        <taxon>Leucosporidium</taxon>
    </lineage>
</organism>
<dbReference type="InterPro" id="IPR001019">
    <property type="entry name" value="Gprotein_alpha_su"/>
</dbReference>
<feature type="compositionally biased region" description="Polar residues" evidence="8">
    <location>
        <begin position="998"/>
        <end position="1013"/>
    </location>
</feature>
<dbReference type="GO" id="GO:0051301">
    <property type="term" value="P:cell division"/>
    <property type="evidence" value="ECO:0007669"/>
    <property type="project" value="UniProtKB-KW"/>
</dbReference>
<keyword evidence="1" id="KW-0132">Cell division</keyword>
<dbReference type="STRING" id="106004.A0A1Y2FRI6"/>
<dbReference type="SMART" id="SM00275">
    <property type="entry name" value="G_alpha"/>
    <property type="match status" value="1"/>
</dbReference>
<feature type="region of interest" description="Disordered" evidence="8">
    <location>
        <begin position="656"/>
        <end position="831"/>
    </location>
</feature>
<dbReference type="Gene3D" id="3.40.50.300">
    <property type="entry name" value="P-loop containing nucleotide triphosphate hydrolases"/>
    <property type="match status" value="2"/>
</dbReference>